<dbReference type="EMBL" id="GG662502">
    <property type="protein sequence ID" value="EAR84500.2"/>
    <property type="molecule type" value="Genomic_DNA"/>
</dbReference>
<accession>Q22H24</accession>
<proteinExistence type="predicted"/>
<evidence type="ECO:0000313" key="2">
    <source>
        <dbReference type="EMBL" id="EAR84500.2"/>
    </source>
</evidence>
<dbReference type="InParanoid" id="Q22H24"/>
<feature type="compositionally biased region" description="Low complexity" evidence="1">
    <location>
        <begin position="27"/>
        <end position="54"/>
    </location>
</feature>
<dbReference type="RefSeq" id="XP_001032163.2">
    <property type="nucleotide sequence ID" value="XM_001032163.3"/>
</dbReference>
<evidence type="ECO:0000256" key="1">
    <source>
        <dbReference type="SAM" id="MobiDB-lite"/>
    </source>
</evidence>
<evidence type="ECO:0000313" key="3">
    <source>
        <dbReference type="Proteomes" id="UP000009168"/>
    </source>
</evidence>
<dbReference type="OrthoDB" id="73831at2759"/>
<feature type="compositionally biased region" description="Basic and acidic residues" evidence="1">
    <location>
        <begin position="150"/>
        <end position="162"/>
    </location>
</feature>
<name>Q22H24_TETTS</name>
<dbReference type="AlphaFoldDB" id="Q22H24"/>
<feature type="region of interest" description="Disordered" evidence="1">
    <location>
        <begin position="26"/>
        <end position="162"/>
    </location>
</feature>
<feature type="compositionally biased region" description="Basic and acidic residues" evidence="1">
    <location>
        <begin position="123"/>
        <end position="141"/>
    </location>
</feature>
<dbReference type="Proteomes" id="UP000009168">
    <property type="component" value="Unassembled WGS sequence"/>
</dbReference>
<protein>
    <submittedName>
        <fullName evidence="2">Uncharacterized protein</fullName>
    </submittedName>
</protein>
<gene>
    <name evidence="2" type="ORF">TTHERM_00655280</name>
</gene>
<sequence>MKKTPIPQSKAKPDTSQGFFVQGISAKTQSQSKQQTNVAASQANQNKLLQQNASTVSTASSSMQNSQIHKNNKPSNPQKGVPLKSLATKQNANQNLNKKPIQVQSEKIKIDNSPQKQQLLQKQSDETQKKQQAHVEEKKTEVVQQPVKEQAPKQQEEKKVEVEKHVPVPGKVTIKYNHYNNQFDILDGKLKFSDIDEQYCFSFVFKGNYQLVLKHATSKEVQKSSNKIFENLIDGQAYVVEVIEDEEESKKEISKPYYASQKEESQKQNNGRINNLTNELKGMSIEELKQKGDKYKELIEARDLEDILYK</sequence>
<dbReference type="HOGENOM" id="CLU_766157_0_0_1"/>
<organism evidence="2 3">
    <name type="scientific">Tetrahymena thermophila (strain SB210)</name>
    <dbReference type="NCBI Taxonomy" id="312017"/>
    <lineage>
        <taxon>Eukaryota</taxon>
        <taxon>Sar</taxon>
        <taxon>Alveolata</taxon>
        <taxon>Ciliophora</taxon>
        <taxon>Intramacronucleata</taxon>
        <taxon>Oligohymenophorea</taxon>
        <taxon>Hymenostomatida</taxon>
        <taxon>Tetrahymenina</taxon>
        <taxon>Tetrahymenidae</taxon>
        <taxon>Tetrahymena</taxon>
    </lineage>
</organism>
<dbReference type="GeneID" id="7832773"/>
<feature type="compositionally biased region" description="Polar residues" evidence="1">
    <location>
        <begin position="87"/>
        <end position="105"/>
    </location>
</feature>
<keyword evidence="3" id="KW-1185">Reference proteome</keyword>
<dbReference type="eggNOG" id="ENOG502S8WE">
    <property type="taxonomic scope" value="Eukaryota"/>
</dbReference>
<reference evidence="3" key="1">
    <citation type="journal article" date="2006" name="PLoS Biol.">
        <title>Macronuclear genome sequence of the ciliate Tetrahymena thermophila, a model eukaryote.</title>
        <authorList>
            <person name="Eisen J.A."/>
            <person name="Coyne R.S."/>
            <person name="Wu M."/>
            <person name="Wu D."/>
            <person name="Thiagarajan M."/>
            <person name="Wortman J.R."/>
            <person name="Badger J.H."/>
            <person name="Ren Q."/>
            <person name="Amedeo P."/>
            <person name="Jones K.M."/>
            <person name="Tallon L.J."/>
            <person name="Delcher A.L."/>
            <person name="Salzberg S.L."/>
            <person name="Silva J.C."/>
            <person name="Haas B.J."/>
            <person name="Majoros W.H."/>
            <person name="Farzad M."/>
            <person name="Carlton J.M."/>
            <person name="Smith R.K. Jr."/>
            <person name="Garg J."/>
            <person name="Pearlman R.E."/>
            <person name="Karrer K.M."/>
            <person name="Sun L."/>
            <person name="Manning G."/>
            <person name="Elde N.C."/>
            <person name="Turkewitz A.P."/>
            <person name="Asai D.J."/>
            <person name="Wilkes D.E."/>
            <person name="Wang Y."/>
            <person name="Cai H."/>
            <person name="Collins K."/>
            <person name="Stewart B.A."/>
            <person name="Lee S.R."/>
            <person name="Wilamowska K."/>
            <person name="Weinberg Z."/>
            <person name="Ruzzo W.L."/>
            <person name="Wloga D."/>
            <person name="Gaertig J."/>
            <person name="Frankel J."/>
            <person name="Tsao C.-C."/>
            <person name="Gorovsky M.A."/>
            <person name="Keeling P.J."/>
            <person name="Waller R.F."/>
            <person name="Patron N.J."/>
            <person name="Cherry J.M."/>
            <person name="Stover N.A."/>
            <person name="Krieger C.J."/>
            <person name="del Toro C."/>
            <person name="Ryder H.F."/>
            <person name="Williamson S.C."/>
            <person name="Barbeau R.A."/>
            <person name="Hamilton E.P."/>
            <person name="Orias E."/>
        </authorList>
    </citation>
    <scope>NUCLEOTIDE SEQUENCE [LARGE SCALE GENOMIC DNA]</scope>
    <source>
        <strain evidence="3">SB210</strain>
    </source>
</reference>
<dbReference type="KEGG" id="tet:TTHERM_00655280"/>
<feature type="compositionally biased region" description="Polar residues" evidence="1">
    <location>
        <begin position="55"/>
        <end position="78"/>
    </location>
</feature>